<reference evidence="5 6" key="1">
    <citation type="journal article" date="2019" name="Emerg. Microbes Infect.">
        <title>Comprehensive subspecies identification of 175 nontuberculous mycobacteria species based on 7547 genomic profiles.</title>
        <authorList>
            <person name="Matsumoto Y."/>
            <person name="Kinjo T."/>
            <person name="Motooka D."/>
            <person name="Nabeya D."/>
            <person name="Jung N."/>
            <person name="Uechi K."/>
            <person name="Horii T."/>
            <person name="Iida T."/>
            <person name="Fujita J."/>
            <person name="Nakamura S."/>
        </authorList>
    </citation>
    <scope>NUCLEOTIDE SEQUENCE [LARGE SCALE GENOMIC DNA]</scope>
    <source>
        <strain evidence="5 6">JCM 16017</strain>
    </source>
</reference>
<evidence type="ECO:0000256" key="2">
    <source>
        <dbReference type="ARBA" id="ARBA00022747"/>
    </source>
</evidence>
<dbReference type="PANTHER" id="PTHR30408">
    <property type="entry name" value="TYPE-1 RESTRICTION ENZYME ECOKI SPECIFICITY PROTEIN"/>
    <property type="match status" value="1"/>
</dbReference>
<keyword evidence="2" id="KW-0680">Restriction system</keyword>
<accession>A0A7I9XHI9</accession>
<dbReference type="Gene3D" id="3.90.220.20">
    <property type="entry name" value="DNA methylase specificity domains"/>
    <property type="match status" value="1"/>
</dbReference>
<gene>
    <name evidence="5" type="ORF">MSEN_06460</name>
</gene>
<evidence type="ECO:0000313" key="6">
    <source>
        <dbReference type="Proteomes" id="UP000465263"/>
    </source>
</evidence>
<comment type="similarity">
    <text evidence="1">Belongs to the type-I restriction system S methylase family.</text>
</comment>
<dbReference type="GO" id="GO:0009307">
    <property type="term" value="P:DNA restriction-modification system"/>
    <property type="evidence" value="ECO:0007669"/>
    <property type="project" value="UniProtKB-KW"/>
</dbReference>
<evidence type="ECO:0000256" key="1">
    <source>
        <dbReference type="ARBA" id="ARBA00010923"/>
    </source>
</evidence>
<dbReference type="InterPro" id="IPR000055">
    <property type="entry name" value="Restrct_endonuc_typeI_TRD"/>
</dbReference>
<dbReference type="InterPro" id="IPR044946">
    <property type="entry name" value="Restrct_endonuc_typeI_TRD_sf"/>
</dbReference>
<keyword evidence="3" id="KW-0238">DNA-binding</keyword>
<dbReference type="Pfam" id="PF01420">
    <property type="entry name" value="Methylase_S"/>
    <property type="match status" value="2"/>
</dbReference>
<dbReference type="Gene3D" id="1.10.287.1120">
    <property type="entry name" value="Bipartite methylase S protein"/>
    <property type="match status" value="2"/>
</dbReference>
<dbReference type="GO" id="GO:0003677">
    <property type="term" value="F:DNA binding"/>
    <property type="evidence" value="ECO:0007669"/>
    <property type="project" value="UniProtKB-KW"/>
</dbReference>
<dbReference type="EMBL" id="BLKV01000001">
    <property type="protein sequence ID" value="GFG68926.1"/>
    <property type="molecule type" value="Genomic_DNA"/>
</dbReference>
<dbReference type="PANTHER" id="PTHR30408:SF12">
    <property type="entry name" value="TYPE I RESTRICTION ENZYME MJAVIII SPECIFICITY SUBUNIT"/>
    <property type="match status" value="1"/>
</dbReference>
<dbReference type="SUPFAM" id="SSF116734">
    <property type="entry name" value="DNA methylase specificity domain"/>
    <property type="match status" value="2"/>
</dbReference>
<feature type="domain" description="Type I restriction modification DNA specificity" evidence="4">
    <location>
        <begin position="83"/>
        <end position="254"/>
    </location>
</feature>
<keyword evidence="6" id="KW-1185">Reference proteome</keyword>
<proteinExistence type="inferred from homology"/>
<dbReference type="Proteomes" id="UP000465263">
    <property type="component" value="Unassembled WGS sequence"/>
</dbReference>
<organism evidence="5 6">
    <name type="scientific">Mycolicibacter senuensis</name>
    <dbReference type="NCBI Taxonomy" id="386913"/>
    <lineage>
        <taxon>Bacteria</taxon>
        <taxon>Bacillati</taxon>
        <taxon>Actinomycetota</taxon>
        <taxon>Actinomycetes</taxon>
        <taxon>Mycobacteriales</taxon>
        <taxon>Mycobacteriaceae</taxon>
        <taxon>Mycolicibacter</taxon>
    </lineage>
</organism>
<dbReference type="CDD" id="cd17517">
    <property type="entry name" value="RMtype1_S_EcoKI_StySPI-TRD2-CR2_like"/>
    <property type="match status" value="1"/>
</dbReference>
<dbReference type="InterPro" id="IPR052021">
    <property type="entry name" value="Type-I_RS_S_subunit"/>
</dbReference>
<comment type="caution">
    <text evidence="5">The sequence shown here is derived from an EMBL/GenBank/DDBJ whole genome shotgun (WGS) entry which is preliminary data.</text>
</comment>
<feature type="domain" description="Type I restriction modification DNA specificity" evidence="4">
    <location>
        <begin position="7"/>
        <end position="58"/>
    </location>
</feature>
<evidence type="ECO:0000259" key="4">
    <source>
        <dbReference type="Pfam" id="PF01420"/>
    </source>
</evidence>
<evidence type="ECO:0000256" key="3">
    <source>
        <dbReference type="ARBA" id="ARBA00023125"/>
    </source>
</evidence>
<name>A0A7I9XHI9_9MYCO</name>
<evidence type="ECO:0000313" key="5">
    <source>
        <dbReference type="EMBL" id="GFG68926.1"/>
    </source>
</evidence>
<dbReference type="AlphaFoldDB" id="A0A7I9XHI9"/>
<protein>
    <recommendedName>
        <fullName evidence="4">Type I restriction modification DNA specificity domain-containing protein</fullName>
    </recommendedName>
</protein>
<sequence length="286" mass="31543">MQHVDSVKTHTAIPHISPRDIRDFQLQIPASVREQQQIADALSDADKLVAALERLIAKKQTIKQGMMQQLLTGKTRLPGFAAPWKAVSVGDLMEFRNGLNKASQFFGSGTPIVNFMDVMNGPLITTRDVGGRVTLTGDEIKRFSAKRGDIFFTRTSETVEEVGTAAVLIDDIPNAAFSGFILRGRPYSGKCDSRFLAYMFQISDVRKQITASASCTTRALTNGKSLSQVVVQIPPVKEQVAITSVFEDVVREIAGLQRRLTKTHAIKRGMMQQLLTGRTRLPVLEP</sequence>